<proteinExistence type="predicted"/>
<dbReference type="AlphaFoldDB" id="A0A3N2ARC6"/>
<gene>
    <name evidence="1" type="ORF">EDD26_0902</name>
</gene>
<dbReference type="Proteomes" id="UP000275456">
    <property type="component" value="Unassembled WGS sequence"/>
</dbReference>
<name>A0A3N2ARC6_9MICO</name>
<reference evidence="1 2" key="1">
    <citation type="submission" date="2018-11" db="EMBL/GenBank/DDBJ databases">
        <title>Sequencing the genomes of 1000 actinobacteria strains.</title>
        <authorList>
            <person name="Klenk H.-P."/>
        </authorList>
    </citation>
    <scope>NUCLEOTIDE SEQUENCE [LARGE SCALE GENOMIC DNA]</scope>
    <source>
        <strain evidence="1 2">DSM 9580</strain>
    </source>
</reference>
<accession>A0A3N2ARC6</accession>
<keyword evidence="2" id="KW-1185">Reference proteome</keyword>
<evidence type="ECO:0008006" key="3">
    <source>
        <dbReference type="Google" id="ProtNLM"/>
    </source>
</evidence>
<protein>
    <recommendedName>
        <fullName evidence="3">Small integral membrane protein DUF2273</fullName>
    </recommendedName>
</protein>
<sequence length="62" mass="5993">MNAITVGVLTGLALAALALAFGFGGFLLGLALAALGALVGAVATRRLDLRAAVDAARGRSVG</sequence>
<dbReference type="EMBL" id="RKHJ01000001">
    <property type="protein sequence ID" value="ROR65536.1"/>
    <property type="molecule type" value="Genomic_DNA"/>
</dbReference>
<evidence type="ECO:0000313" key="2">
    <source>
        <dbReference type="Proteomes" id="UP000275456"/>
    </source>
</evidence>
<comment type="caution">
    <text evidence="1">The sequence shown here is derived from an EMBL/GenBank/DDBJ whole genome shotgun (WGS) entry which is preliminary data.</text>
</comment>
<evidence type="ECO:0000313" key="1">
    <source>
        <dbReference type="EMBL" id="ROR65536.1"/>
    </source>
</evidence>
<dbReference type="RefSeq" id="WP_123696616.1">
    <property type="nucleotide sequence ID" value="NZ_RKHJ01000001.1"/>
</dbReference>
<organism evidence="1 2">
    <name type="scientific">Agrococcus jenensis</name>
    <dbReference type="NCBI Taxonomy" id="46353"/>
    <lineage>
        <taxon>Bacteria</taxon>
        <taxon>Bacillati</taxon>
        <taxon>Actinomycetota</taxon>
        <taxon>Actinomycetes</taxon>
        <taxon>Micrococcales</taxon>
        <taxon>Microbacteriaceae</taxon>
        <taxon>Agrococcus</taxon>
    </lineage>
</organism>